<evidence type="ECO:0000313" key="2">
    <source>
        <dbReference type="Proteomes" id="UP000265520"/>
    </source>
</evidence>
<dbReference type="EMBL" id="LXQA010083324">
    <property type="protein sequence ID" value="MCI12237.1"/>
    <property type="molecule type" value="Genomic_DNA"/>
</dbReference>
<name>A0A392PKS6_9FABA</name>
<proteinExistence type="predicted"/>
<accession>A0A392PKS6</accession>
<organism evidence="1 2">
    <name type="scientific">Trifolium medium</name>
    <dbReference type="NCBI Taxonomy" id="97028"/>
    <lineage>
        <taxon>Eukaryota</taxon>
        <taxon>Viridiplantae</taxon>
        <taxon>Streptophyta</taxon>
        <taxon>Embryophyta</taxon>
        <taxon>Tracheophyta</taxon>
        <taxon>Spermatophyta</taxon>
        <taxon>Magnoliopsida</taxon>
        <taxon>eudicotyledons</taxon>
        <taxon>Gunneridae</taxon>
        <taxon>Pentapetalae</taxon>
        <taxon>rosids</taxon>
        <taxon>fabids</taxon>
        <taxon>Fabales</taxon>
        <taxon>Fabaceae</taxon>
        <taxon>Papilionoideae</taxon>
        <taxon>50 kb inversion clade</taxon>
        <taxon>NPAAA clade</taxon>
        <taxon>Hologalegina</taxon>
        <taxon>IRL clade</taxon>
        <taxon>Trifolieae</taxon>
        <taxon>Trifolium</taxon>
    </lineage>
</organism>
<protein>
    <submittedName>
        <fullName evidence="1">Polynucleotidyl transferase ribonuclease H fold</fullName>
    </submittedName>
</protein>
<comment type="caution">
    <text evidence="1">The sequence shown here is derived from an EMBL/GenBank/DDBJ whole genome shotgun (WGS) entry which is preliminary data.</text>
</comment>
<dbReference type="AlphaFoldDB" id="A0A392PKS6"/>
<dbReference type="Proteomes" id="UP000265520">
    <property type="component" value="Unassembled WGS sequence"/>
</dbReference>
<dbReference type="GO" id="GO:0016740">
    <property type="term" value="F:transferase activity"/>
    <property type="evidence" value="ECO:0007669"/>
    <property type="project" value="UniProtKB-KW"/>
</dbReference>
<keyword evidence="2" id="KW-1185">Reference proteome</keyword>
<keyword evidence="1" id="KW-0808">Transferase</keyword>
<sequence length="119" mass="13855">MPIWDNRWLSNGSIIRKPLNLIWMMDNMTVSDLLLDNEKCWNTQLVHDIFGNDTATRVLKTPLINSVATDKIVWRYEKNGIYYVKSVYRYCVEDAIDSSHLTAPGQWSLIWKAKAPPKI</sequence>
<evidence type="ECO:0000313" key="1">
    <source>
        <dbReference type="EMBL" id="MCI12237.1"/>
    </source>
</evidence>
<reference evidence="1 2" key="1">
    <citation type="journal article" date="2018" name="Front. Plant Sci.">
        <title>Red Clover (Trifolium pratense) and Zigzag Clover (T. medium) - A Picture of Genomic Similarities and Differences.</title>
        <authorList>
            <person name="Dluhosova J."/>
            <person name="Istvanek J."/>
            <person name="Nedelnik J."/>
            <person name="Repkova J."/>
        </authorList>
    </citation>
    <scope>NUCLEOTIDE SEQUENCE [LARGE SCALE GENOMIC DNA]</scope>
    <source>
        <strain evidence="2">cv. 10/8</strain>
        <tissue evidence="1">Leaf</tissue>
    </source>
</reference>